<feature type="compositionally biased region" description="Gly residues" evidence="1">
    <location>
        <begin position="65"/>
        <end position="77"/>
    </location>
</feature>
<feature type="compositionally biased region" description="Acidic residues" evidence="1">
    <location>
        <begin position="420"/>
        <end position="445"/>
    </location>
</feature>
<feature type="domain" description="Mon2/Sec7/BIG1-like HDS" evidence="2">
    <location>
        <begin position="236"/>
        <end position="324"/>
    </location>
</feature>
<sequence>MSPKNVLACRAVVDMAVEDGETLGTAWPTVLHCLSVLARLHVEAKGAREDAAFFPDHSSRPAPGGRRGASHGIGDGYGQPHPRMTASQAAELATAERRNAAMVQSSIAEGRIERVYAMSAQLSSDAIVDFVNGLCAVSIAELRLAATGSGMASGLGGGSGPATAAAGRVGVGPSSPRVFSLQKVVECADFNLEVRSRVTWSAVWSTLSQFFTLVGCHSNTALAMFAIDSLKQLSLKFLTKRELGAFHFQRMFLAPFAAIMDAQPRVAPEIRELILRVFLLLVRSKHRRLRSGWATIFSVHASAARDTTPHRQGASLSLVKLAFATVDWVVRLHCQDVARAGALGELVHCLVAFAANTEASQEISVRAVDHLVHVGAMLARGLIPTGDGLDAAVAEAVATATGETAALASAPSDGAPPTAQDEEEEEREEEADEDDDEDDEEESGADEPPASPEAWRWTVDLPSPSSARGAARDSSPGDAGSLEDLPRARAGLRSFGWDSVFLVSGLRASELDADARDWRPVRGEAGGLVSMESGALETPLVATPGGSACPGLPAGRRPPCADRADLAGRPAFADAAPSPPACCSPMGGLLSFSTCRRGGLPPSAAGASPVCSSSRAASPAVLAACFLAPSSAGSSCSTLRFSALPVSSSAAKPEVCLSCLAPAPVAGAAASSAASERGASPANAVVGAARPAPPTSADSTSATGAPPASTRPLRSLVTCGGGAEPAC</sequence>
<feature type="region of interest" description="Disordered" evidence="1">
    <location>
        <begin position="403"/>
        <end position="484"/>
    </location>
</feature>
<feature type="region of interest" description="Disordered" evidence="1">
    <location>
        <begin position="680"/>
        <end position="727"/>
    </location>
</feature>
<protein>
    <recommendedName>
        <fullName evidence="2">Mon2/Sec7/BIG1-like HDS domain-containing protein</fullName>
    </recommendedName>
</protein>
<dbReference type="Pfam" id="PF09324">
    <property type="entry name" value="Sec7-like_HDS"/>
    <property type="match status" value="1"/>
</dbReference>
<proteinExistence type="predicted"/>
<reference evidence="3" key="1">
    <citation type="submission" date="2021-01" db="EMBL/GenBank/DDBJ databases">
        <authorList>
            <person name="Corre E."/>
            <person name="Pelletier E."/>
            <person name="Niang G."/>
            <person name="Scheremetjew M."/>
            <person name="Finn R."/>
            <person name="Kale V."/>
            <person name="Holt S."/>
            <person name="Cochrane G."/>
            <person name="Meng A."/>
            <person name="Brown T."/>
            <person name="Cohen L."/>
        </authorList>
    </citation>
    <scope>NUCLEOTIDE SEQUENCE</scope>
    <source>
        <strain evidence="3">E4-10</strain>
    </source>
</reference>
<dbReference type="InterPro" id="IPR015403">
    <property type="entry name" value="Mon2/Sec7/BIG1-like_HDS"/>
</dbReference>
<feature type="region of interest" description="Disordered" evidence="1">
    <location>
        <begin position="53"/>
        <end position="81"/>
    </location>
</feature>
<dbReference type="PANTHER" id="PTHR10663:SF375">
    <property type="entry name" value="LD29171P"/>
    <property type="match status" value="1"/>
</dbReference>
<gene>
    <name evidence="3" type="ORF">CROE0942_LOCUS916</name>
</gene>
<name>A0A7S0P8U2_CAFRO</name>
<evidence type="ECO:0000256" key="1">
    <source>
        <dbReference type="SAM" id="MobiDB-lite"/>
    </source>
</evidence>
<dbReference type="PANTHER" id="PTHR10663">
    <property type="entry name" value="GUANYL-NUCLEOTIDE EXCHANGE FACTOR"/>
    <property type="match status" value="1"/>
</dbReference>
<organism evidence="3">
    <name type="scientific">Cafeteria roenbergensis</name>
    <name type="common">Marine flagellate</name>
    <dbReference type="NCBI Taxonomy" id="33653"/>
    <lineage>
        <taxon>Eukaryota</taxon>
        <taxon>Sar</taxon>
        <taxon>Stramenopiles</taxon>
        <taxon>Bigyra</taxon>
        <taxon>Opalozoa</taxon>
        <taxon>Bicosoecida</taxon>
        <taxon>Cafeteriaceae</taxon>
        <taxon>Cafeteria</taxon>
    </lineage>
</organism>
<accession>A0A7S0P8U2</accession>
<dbReference type="AlphaFoldDB" id="A0A7S0P8U2"/>
<dbReference type="EMBL" id="HBET01001326">
    <property type="protein sequence ID" value="CAD8556582.1"/>
    <property type="molecule type" value="Transcribed_RNA"/>
</dbReference>
<evidence type="ECO:0000313" key="3">
    <source>
        <dbReference type="EMBL" id="CAD8556582.1"/>
    </source>
</evidence>
<evidence type="ECO:0000259" key="2">
    <source>
        <dbReference type="Pfam" id="PF09324"/>
    </source>
</evidence>